<gene>
    <name evidence="5" type="ORF">EA472_03075</name>
</gene>
<evidence type="ECO:0000256" key="4">
    <source>
        <dbReference type="SAM" id="MobiDB-lite"/>
    </source>
</evidence>
<evidence type="ECO:0000313" key="6">
    <source>
        <dbReference type="Proteomes" id="UP000281431"/>
    </source>
</evidence>
<accession>A0A3N6N3P7</accession>
<evidence type="ECO:0000256" key="2">
    <source>
        <dbReference type="ARBA" id="ARBA00049666"/>
    </source>
</evidence>
<dbReference type="Proteomes" id="UP000281431">
    <property type="component" value="Unassembled WGS sequence"/>
</dbReference>
<dbReference type="PANTHER" id="PTHR32114:SF2">
    <property type="entry name" value="ABC TRANSPORTER ABCH.3"/>
    <property type="match status" value="1"/>
</dbReference>
<dbReference type="AlphaFoldDB" id="A0A3N6N3P7"/>
<comment type="similarity">
    <text evidence="2">Belongs to the Sph1/Sph2 family.</text>
</comment>
<evidence type="ECO:0000256" key="3">
    <source>
        <dbReference type="SAM" id="Coils"/>
    </source>
</evidence>
<protein>
    <submittedName>
        <fullName evidence="5">ATPase</fullName>
    </submittedName>
</protein>
<name>A0A3N6N3P7_NATCH</name>
<comment type="caution">
    <text evidence="5">The sequence shown here is derived from an EMBL/GenBank/DDBJ whole genome shotgun (WGS) entry which is preliminary data.</text>
</comment>
<feature type="coiled-coil region" evidence="3">
    <location>
        <begin position="307"/>
        <end position="459"/>
    </location>
</feature>
<reference evidence="5 6" key="1">
    <citation type="submission" date="2018-10" db="EMBL/GenBank/DDBJ databases">
        <title>Natrarchaeobius chitinivorans gen. nov., sp. nov., and Natrarchaeobius haloalkaliphilus sp. nov., alkaliphilic, chitin-utilizing haloarchaea from hypersaline alkaline lakes.</title>
        <authorList>
            <person name="Sorokin D.Y."/>
            <person name="Elcheninov A.G."/>
            <person name="Kostrikina N.A."/>
            <person name="Bale N.J."/>
            <person name="Sinninghe Damste J.S."/>
            <person name="Khijniak T.V."/>
            <person name="Kublanov I.V."/>
            <person name="Toshchakov S.V."/>
        </authorList>
    </citation>
    <scope>NUCLEOTIDE SEQUENCE [LARGE SCALE GENOMIC DNA]</scope>
    <source>
        <strain evidence="5 6">AArcht7</strain>
    </source>
</reference>
<dbReference type="OrthoDB" id="241568at2157"/>
<feature type="region of interest" description="Disordered" evidence="4">
    <location>
        <begin position="181"/>
        <end position="207"/>
    </location>
</feature>
<evidence type="ECO:0000313" key="5">
    <source>
        <dbReference type="EMBL" id="RQH02297.1"/>
    </source>
</evidence>
<organism evidence="5 6">
    <name type="scientific">Natrarchaeobius chitinivorans</name>
    <dbReference type="NCBI Taxonomy" id="1679083"/>
    <lineage>
        <taxon>Archaea</taxon>
        <taxon>Methanobacteriati</taxon>
        <taxon>Methanobacteriota</taxon>
        <taxon>Stenosarchaea group</taxon>
        <taxon>Halobacteria</taxon>
        <taxon>Halobacteriales</taxon>
        <taxon>Natrialbaceae</taxon>
        <taxon>Natrarchaeobius</taxon>
    </lineage>
</organism>
<dbReference type="SUPFAM" id="SSF52540">
    <property type="entry name" value="P-loop containing nucleoside triphosphate hydrolases"/>
    <property type="match status" value="1"/>
</dbReference>
<feature type="compositionally biased region" description="Basic and acidic residues" evidence="4">
    <location>
        <begin position="192"/>
        <end position="207"/>
    </location>
</feature>
<dbReference type="EMBL" id="REFZ01000002">
    <property type="protein sequence ID" value="RQH02297.1"/>
    <property type="molecule type" value="Genomic_DNA"/>
</dbReference>
<dbReference type="InterPro" id="IPR027417">
    <property type="entry name" value="P-loop_NTPase"/>
</dbReference>
<keyword evidence="1 3" id="KW-0175">Coiled coil</keyword>
<sequence>MSWTLQIDHIAGILEGQAEIERGLNAVRAENWQGKSSLIMAIEAAMGTEKPLTENADEGEVVLESDDGEVAVSFTDQNGTIVRHGTPYLENEYDRTCAELYAFLDESNPIRRAVRNEENLEELLTKPLDLENIDNQIAELKAERDAVESELARAESAAEELIAAESELTTLQDELESLEARRAEVSQPESDGTGREELSNARTQRENLRSQIDRIESSIDRIEGRLEERRTEREELELPEVDGDAEDVQVLNETLQRLEADVELLRSVYTANKRIVDENRLELLADVERGLLEDSFDCWVCEGTTDEEAVQRSLEALQGRISELQDEASELRERVRTAEQAQKDRRRAKRRAETLESEIEDLETKLTDRRETLEQTRESLESTEVRIEKLQESVSETEDKVTELESEIKYTKSRISDAEGRIQTLEDRADQRPSLESERESLSEEITQLRSRRDEMKAKTRESFSESIAEIIDRFDTSYESARLTSNFDLVVARDGREVSLEALSEGEVVLLGIVAALAGYDAYDVDERVPVILIDSLGGLTDKNLNLLVEYLLERTERIVCTAYPEQSSVEGHEIDPASWTVVSDDSVTVQP</sequence>
<dbReference type="NCBIfam" id="NF045487">
    <property type="entry name" value="ASRP"/>
    <property type="match status" value="1"/>
</dbReference>
<keyword evidence="6" id="KW-1185">Reference proteome</keyword>
<dbReference type="Gene3D" id="3.40.50.300">
    <property type="entry name" value="P-loop containing nucleotide triphosphate hydrolases"/>
    <property type="match status" value="2"/>
</dbReference>
<dbReference type="PANTHER" id="PTHR32114">
    <property type="entry name" value="ABC TRANSPORTER ABCH.3"/>
    <property type="match status" value="1"/>
</dbReference>
<evidence type="ECO:0000256" key="1">
    <source>
        <dbReference type="ARBA" id="ARBA00023054"/>
    </source>
</evidence>
<proteinExistence type="inferred from homology"/>